<evidence type="ECO:0000313" key="1">
    <source>
        <dbReference type="EMBL" id="KIK33940.1"/>
    </source>
</evidence>
<dbReference type="Proteomes" id="UP000054485">
    <property type="component" value="Unassembled WGS sequence"/>
</dbReference>
<dbReference type="InParanoid" id="A0A0C9Z8Z6"/>
<reference evidence="2" key="2">
    <citation type="submission" date="2015-01" db="EMBL/GenBank/DDBJ databases">
        <title>Evolutionary Origins and Diversification of the Mycorrhizal Mutualists.</title>
        <authorList>
            <consortium name="DOE Joint Genome Institute"/>
            <consortium name="Mycorrhizal Genomics Consortium"/>
            <person name="Kohler A."/>
            <person name="Kuo A."/>
            <person name="Nagy L.G."/>
            <person name="Floudas D."/>
            <person name="Copeland A."/>
            <person name="Barry K.W."/>
            <person name="Cichocki N."/>
            <person name="Veneault-Fourrey C."/>
            <person name="LaButti K."/>
            <person name="Lindquist E.A."/>
            <person name="Lipzen A."/>
            <person name="Lundell T."/>
            <person name="Morin E."/>
            <person name="Murat C."/>
            <person name="Riley R."/>
            <person name="Ohm R."/>
            <person name="Sun H."/>
            <person name="Tunlid A."/>
            <person name="Henrissat B."/>
            <person name="Grigoriev I.V."/>
            <person name="Hibbett D.S."/>
            <person name="Martin F."/>
        </authorList>
    </citation>
    <scope>NUCLEOTIDE SEQUENCE [LARGE SCALE GENOMIC DNA]</scope>
    <source>
        <strain evidence="2">UH-Slu-Lm8-n1</strain>
    </source>
</reference>
<keyword evidence="2" id="KW-1185">Reference proteome</keyword>
<name>A0A0C9Z8Z6_9AGAM</name>
<dbReference type="AlphaFoldDB" id="A0A0C9Z8Z6"/>
<evidence type="ECO:0000313" key="2">
    <source>
        <dbReference type="Proteomes" id="UP000054485"/>
    </source>
</evidence>
<proteinExistence type="predicted"/>
<protein>
    <submittedName>
        <fullName evidence="1">Uncharacterized protein</fullName>
    </submittedName>
</protein>
<accession>A0A0C9Z8Z6</accession>
<reference evidence="1 2" key="1">
    <citation type="submission" date="2014-04" db="EMBL/GenBank/DDBJ databases">
        <authorList>
            <consortium name="DOE Joint Genome Institute"/>
            <person name="Kuo A."/>
            <person name="Ruytinx J."/>
            <person name="Rineau F."/>
            <person name="Colpaert J."/>
            <person name="Kohler A."/>
            <person name="Nagy L.G."/>
            <person name="Floudas D."/>
            <person name="Copeland A."/>
            <person name="Barry K.W."/>
            <person name="Cichocki N."/>
            <person name="Veneault-Fourrey C."/>
            <person name="LaButti K."/>
            <person name="Lindquist E.A."/>
            <person name="Lipzen A."/>
            <person name="Lundell T."/>
            <person name="Morin E."/>
            <person name="Murat C."/>
            <person name="Sun H."/>
            <person name="Tunlid A."/>
            <person name="Henrissat B."/>
            <person name="Grigoriev I.V."/>
            <person name="Hibbett D.S."/>
            <person name="Martin F."/>
            <person name="Nordberg H.P."/>
            <person name="Cantor M.N."/>
            <person name="Hua S.X."/>
        </authorList>
    </citation>
    <scope>NUCLEOTIDE SEQUENCE [LARGE SCALE GENOMIC DNA]</scope>
    <source>
        <strain evidence="1 2">UH-Slu-Lm8-n1</strain>
    </source>
</reference>
<dbReference type="EMBL" id="KN835840">
    <property type="protein sequence ID" value="KIK33940.1"/>
    <property type="molecule type" value="Genomic_DNA"/>
</dbReference>
<dbReference type="HOGENOM" id="CLU_2962467_0_0_1"/>
<sequence length="59" mass="6566">MDMSITPETICDSPRTPGKMTAIYGTQVGALWIMIGVKTYFEERCSSQYKLGGTNILME</sequence>
<gene>
    <name evidence="1" type="ORF">CY34DRAFT_675884</name>
</gene>
<organism evidence="1 2">
    <name type="scientific">Suillus luteus UH-Slu-Lm8-n1</name>
    <dbReference type="NCBI Taxonomy" id="930992"/>
    <lineage>
        <taxon>Eukaryota</taxon>
        <taxon>Fungi</taxon>
        <taxon>Dikarya</taxon>
        <taxon>Basidiomycota</taxon>
        <taxon>Agaricomycotina</taxon>
        <taxon>Agaricomycetes</taxon>
        <taxon>Agaricomycetidae</taxon>
        <taxon>Boletales</taxon>
        <taxon>Suillineae</taxon>
        <taxon>Suillaceae</taxon>
        <taxon>Suillus</taxon>
    </lineage>
</organism>